<evidence type="ECO:0000313" key="1">
    <source>
        <dbReference type="EMBL" id="PWY83578.1"/>
    </source>
</evidence>
<dbReference type="STRING" id="1448321.A0A317WEZ7"/>
<dbReference type="Proteomes" id="UP000247233">
    <property type="component" value="Unassembled WGS sequence"/>
</dbReference>
<protein>
    <submittedName>
        <fullName evidence="1">Uncharacterized protein</fullName>
    </submittedName>
</protein>
<comment type="caution">
    <text evidence="1">The sequence shown here is derived from an EMBL/GenBank/DDBJ whole genome shotgun (WGS) entry which is preliminary data.</text>
</comment>
<proteinExistence type="predicted"/>
<keyword evidence="2" id="KW-1185">Reference proteome</keyword>
<dbReference type="OrthoDB" id="3940621at2759"/>
<reference evidence="1 2" key="1">
    <citation type="submission" date="2016-12" db="EMBL/GenBank/DDBJ databases">
        <title>The genomes of Aspergillus section Nigri reveals drivers in fungal speciation.</title>
        <authorList>
            <consortium name="DOE Joint Genome Institute"/>
            <person name="Vesth T.C."/>
            <person name="Nybo J."/>
            <person name="Theobald S."/>
            <person name="Brandl J."/>
            <person name="Frisvad J.C."/>
            <person name="Nielsen K.F."/>
            <person name="Lyhne E.K."/>
            <person name="Kogle M.E."/>
            <person name="Kuo A."/>
            <person name="Riley R."/>
            <person name="Clum A."/>
            <person name="Nolan M."/>
            <person name="Lipzen A."/>
            <person name="Salamov A."/>
            <person name="Henrissat B."/>
            <person name="Wiebenga A."/>
            <person name="De Vries R.P."/>
            <person name="Grigoriev I.V."/>
            <person name="Mortensen U.H."/>
            <person name="Andersen M.R."/>
            <person name="Baker S.E."/>
        </authorList>
    </citation>
    <scope>NUCLEOTIDE SEQUENCE [LARGE SCALE GENOMIC DNA]</scope>
    <source>
        <strain evidence="1 2">CBS 117.55</strain>
    </source>
</reference>
<organism evidence="1 2">
    <name type="scientific">Aspergillus heteromorphus CBS 117.55</name>
    <dbReference type="NCBI Taxonomy" id="1448321"/>
    <lineage>
        <taxon>Eukaryota</taxon>
        <taxon>Fungi</taxon>
        <taxon>Dikarya</taxon>
        <taxon>Ascomycota</taxon>
        <taxon>Pezizomycotina</taxon>
        <taxon>Eurotiomycetes</taxon>
        <taxon>Eurotiomycetidae</taxon>
        <taxon>Eurotiales</taxon>
        <taxon>Aspergillaceae</taxon>
        <taxon>Aspergillus</taxon>
        <taxon>Aspergillus subgen. Circumdati</taxon>
    </lineage>
</organism>
<dbReference type="EMBL" id="MSFL01000010">
    <property type="protein sequence ID" value="PWY83578.1"/>
    <property type="molecule type" value="Genomic_DNA"/>
</dbReference>
<accession>A0A317WEZ7</accession>
<gene>
    <name evidence="1" type="ORF">BO70DRAFT_352392</name>
</gene>
<sequence length="425" mass="49974">MASPMGDFGILPVEIRLLIWENLLSDGAPAFLQTCRGIYEDIADRLYSTFDIDMSSRYEDPWLTFRCRRLRLSWDLRQPEGRKKWKRFWMLSYEKIKLFVNIYAPDPKEPGEIILLWQKAQSLVDILNRAKHRRPQVNIRLHDRDEQKWEADGIMTESITYPGHPLPDFIIAFLPFCRLTRVETCKVTSSSRALRKSPGWDFLRYGGNFIANNGCLEGNGCPLSSNPKYREITRLFDSLPTWIADTDFFLETSMDGLPGNTAALLRRDRFAHWYQTSDRLLYDSPYQRKTMHTIEQYPATIAVHDPRLSKLSLRYKTLKSLHYVVATFRDPYFFCAVQCDARKWYKYFYYGIYEFTQARVQEEEACRDRLGMQEPVPRDFGFQNMIEEVSGTTGQNAWALESRAKERCWFSMFERLDEDADEAAV</sequence>
<name>A0A317WEZ7_9EURO</name>
<dbReference type="AlphaFoldDB" id="A0A317WEZ7"/>
<dbReference type="VEuPathDB" id="FungiDB:BO70DRAFT_352392"/>
<dbReference type="RefSeq" id="XP_025400021.1">
    <property type="nucleotide sequence ID" value="XM_025541794.1"/>
</dbReference>
<dbReference type="GeneID" id="37064031"/>
<evidence type="ECO:0000313" key="2">
    <source>
        <dbReference type="Proteomes" id="UP000247233"/>
    </source>
</evidence>